<dbReference type="AlphaFoldDB" id="A0AAV9IRL5"/>
<dbReference type="NCBIfam" id="NF047864">
    <property type="entry name" value="CBU_0592_membra"/>
    <property type="match status" value="1"/>
</dbReference>
<feature type="domain" description="CBU-0592-like" evidence="2">
    <location>
        <begin position="11"/>
        <end position="86"/>
    </location>
</feature>
<gene>
    <name evidence="3" type="ORF">CDCA_CDCA02G0746</name>
</gene>
<keyword evidence="1" id="KW-0472">Membrane</keyword>
<protein>
    <recommendedName>
        <fullName evidence="2">CBU-0592-like domain-containing protein</fullName>
    </recommendedName>
</protein>
<proteinExistence type="predicted"/>
<keyword evidence="1" id="KW-0812">Transmembrane</keyword>
<evidence type="ECO:0000256" key="1">
    <source>
        <dbReference type="SAM" id="Phobius"/>
    </source>
</evidence>
<dbReference type="InterPro" id="IPR058058">
    <property type="entry name" value="CBU_0592-like"/>
</dbReference>
<evidence type="ECO:0000313" key="4">
    <source>
        <dbReference type="Proteomes" id="UP001301350"/>
    </source>
</evidence>
<dbReference type="EMBL" id="JANCYW010000002">
    <property type="protein sequence ID" value="KAK4534721.1"/>
    <property type="molecule type" value="Genomic_DNA"/>
</dbReference>
<evidence type="ECO:0000313" key="3">
    <source>
        <dbReference type="EMBL" id="KAK4534721.1"/>
    </source>
</evidence>
<dbReference type="Pfam" id="PF26604">
    <property type="entry name" value="CBU_0592"/>
    <property type="match status" value="1"/>
</dbReference>
<feature type="transmembrane region" description="Helical" evidence="1">
    <location>
        <begin position="67"/>
        <end position="85"/>
    </location>
</feature>
<keyword evidence="4" id="KW-1185">Reference proteome</keyword>
<feature type="transmembrane region" description="Helical" evidence="1">
    <location>
        <begin position="12"/>
        <end position="34"/>
    </location>
</feature>
<dbReference type="Proteomes" id="UP001301350">
    <property type="component" value="Unassembled WGS sequence"/>
</dbReference>
<evidence type="ECO:0000259" key="2">
    <source>
        <dbReference type="Pfam" id="PF26604"/>
    </source>
</evidence>
<sequence length="133" mass="14353">MFSTESPASVAVGSVGVAFMLVVYILNLFGVLILERWPDNVIYSVSNVIGGALATAAAAMIFYWPTVVFEGAWFLGSVLGTYRILHKYYRGDYRKCPPSATKGDINDTATTDSPFAEEQAHGDALKEGAHVEA</sequence>
<accession>A0AAV9IRL5</accession>
<keyword evidence="1" id="KW-1133">Transmembrane helix</keyword>
<organism evidence="3 4">
    <name type="scientific">Cyanidium caldarium</name>
    <name type="common">Red alga</name>
    <dbReference type="NCBI Taxonomy" id="2771"/>
    <lineage>
        <taxon>Eukaryota</taxon>
        <taxon>Rhodophyta</taxon>
        <taxon>Bangiophyceae</taxon>
        <taxon>Cyanidiales</taxon>
        <taxon>Cyanidiaceae</taxon>
        <taxon>Cyanidium</taxon>
    </lineage>
</organism>
<comment type="caution">
    <text evidence="3">The sequence shown here is derived from an EMBL/GenBank/DDBJ whole genome shotgun (WGS) entry which is preliminary data.</text>
</comment>
<reference evidence="3 4" key="1">
    <citation type="submission" date="2022-07" db="EMBL/GenBank/DDBJ databases">
        <title>Genome-wide signatures of adaptation to extreme environments.</title>
        <authorList>
            <person name="Cho C.H."/>
            <person name="Yoon H.S."/>
        </authorList>
    </citation>
    <scope>NUCLEOTIDE SEQUENCE [LARGE SCALE GENOMIC DNA]</scope>
    <source>
        <strain evidence="3 4">DBV 063 E5</strain>
    </source>
</reference>
<feature type="transmembrane region" description="Helical" evidence="1">
    <location>
        <begin position="41"/>
        <end position="61"/>
    </location>
</feature>
<name>A0AAV9IRL5_CYACA</name>